<protein>
    <submittedName>
        <fullName evidence="1">Uncharacterized protein</fullName>
    </submittedName>
</protein>
<keyword evidence="2" id="KW-1185">Reference proteome</keyword>
<gene>
    <name evidence="1" type="ORF">PPRIM_AZ9-3.1.T0040556</name>
</gene>
<name>A0A8S1JM83_PARPR</name>
<dbReference type="Proteomes" id="UP000688137">
    <property type="component" value="Unassembled WGS sequence"/>
</dbReference>
<proteinExistence type="predicted"/>
<accession>A0A8S1JM83</accession>
<dbReference type="AlphaFoldDB" id="A0A8S1JM83"/>
<dbReference type="EMBL" id="CAJJDM010000001">
    <property type="protein sequence ID" value="CAD8043332.1"/>
    <property type="molecule type" value="Genomic_DNA"/>
</dbReference>
<comment type="caution">
    <text evidence="1">The sequence shown here is derived from an EMBL/GenBank/DDBJ whole genome shotgun (WGS) entry which is preliminary data.</text>
</comment>
<reference evidence="1" key="1">
    <citation type="submission" date="2021-01" db="EMBL/GenBank/DDBJ databases">
        <authorList>
            <consortium name="Genoscope - CEA"/>
            <person name="William W."/>
        </authorList>
    </citation>
    <scope>NUCLEOTIDE SEQUENCE</scope>
</reference>
<evidence type="ECO:0000313" key="1">
    <source>
        <dbReference type="EMBL" id="CAD8043332.1"/>
    </source>
</evidence>
<organism evidence="1 2">
    <name type="scientific">Paramecium primaurelia</name>
    <dbReference type="NCBI Taxonomy" id="5886"/>
    <lineage>
        <taxon>Eukaryota</taxon>
        <taxon>Sar</taxon>
        <taxon>Alveolata</taxon>
        <taxon>Ciliophora</taxon>
        <taxon>Intramacronucleata</taxon>
        <taxon>Oligohymenophorea</taxon>
        <taxon>Peniculida</taxon>
        <taxon>Parameciidae</taxon>
        <taxon>Paramecium</taxon>
    </lineage>
</organism>
<dbReference type="OMA" id="KINFMLF"/>
<sequence length="260" mass="31384">MSLFQRITVTQKGKELQEQLKEQNRQPQKIVQVKENQDSLAHFFDKELKAQDQLDNYASLIQNRLKSPEQIIEFLETKFQKQPLFVQKEMQKVGQRIYHYGNRDIHSQVVLPQLDFRQKQYMKNKYANYSENLSSRQSRHKVEEGLTKKINFMLFQEGKLERMITKYEKFNEKAKLIPQYRKDDKKGEDFMKQLLQRMDAGQETRVESLQEIKQQHKAELSLLEYQNLQKERLRQTMSDLHKSKYGKYWNKLKLSSRTDK</sequence>
<evidence type="ECO:0000313" key="2">
    <source>
        <dbReference type="Proteomes" id="UP000688137"/>
    </source>
</evidence>